<keyword evidence="3" id="KW-1185">Reference proteome</keyword>
<keyword evidence="1" id="KW-1133">Transmembrane helix</keyword>
<dbReference type="AlphaFoldDB" id="A0A4Q9GQ66"/>
<sequence>MSPRARHLTWCVVFLSASAAFILTGLAIGFGIDWDLSRTVTNQSTIYQGERTGPAWAVIPGLLFVGISGMVIGFFALRLPVEPEVDVHVDDEWDDDPERN</sequence>
<protein>
    <submittedName>
        <fullName evidence="2">Uncharacterized protein</fullName>
    </submittedName>
</protein>
<proteinExistence type="predicted"/>
<feature type="transmembrane region" description="Helical" evidence="1">
    <location>
        <begin position="55"/>
        <end position="77"/>
    </location>
</feature>
<name>A0A4Q9GQ66_9MICO</name>
<organism evidence="2 3">
    <name type="scientific">Glaciihabitans arcticus</name>
    <dbReference type="NCBI Taxonomy" id="2668039"/>
    <lineage>
        <taxon>Bacteria</taxon>
        <taxon>Bacillati</taxon>
        <taxon>Actinomycetota</taxon>
        <taxon>Actinomycetes</taxon>
        <taxon>Micrococcales</taxon>
        <taxon>Microbacteriaceae</taxon>
        <taxon>Glaciihabitans</taxon>
    </lineage>
</organism>
<keyword evidence="1" id="KW-0472">Membrane</keyword>
<evidence type="ECO:0000313" key="3">
    <source>
        <dbReference type="Proteomes" id="UP000294194"/>
    </source>
</evidence>
<gene>
    <name evidence="2" type="ORF">EYE40_04645</name>
</gene>
<evidence type="ECO:0000256" key="1">
    <source>
        <dbReference type="SAM" id="Phobius"/>
    </source>
</evidence>
<reference evidence="3" key="1">
    <citation type="submission" date="2019-02" db="EMBL/GenBank/DDBJ databases">
        <title>Glaciihabitans arcticus sp. nov., a psychrotolerant bacterium isolated from polar soil.</title>
        <authorList>
            <person name="Dahal R.H."/>
        </authorList>
    </citation>
    <scope>NUCLEOTIDE SEQUENCE [LARGE SCALE GENOMIC DNA]</scope>
    <source>
        <strain evidence="3">RP-3-7</strain>
    </source>
</reference>
<comment type="caution">
    <text evidence="2">The sequence shown here is derived from an EMBL/GenBank/DDBJ whole genome shotgun (WGS) entry which is preliminary data.</text>
</comment>
<dbReference type="Proteomes" id="UP000294194">
    <property type="component" value="Unassembled WGS sequence"/>
</dbReference>
<dbReference type="RefSeq" id="WP_130980855.1">
    <property type="nucleotide sequence ID" value="NZ_SISG01000001.1"/>
</dbReference>
<dbReference type="EMBL" id="SISG01000001">
    <property type="protein sequence ID" value="TBN56745.1"/>
    <property type="molecule type" value="Genomic_DNA"/>
</dbReference>
<accession>A0A4Q9GQ66</accession>
<evidence type="ECO:0000313" key="2">
    <source>
        <dbReference type="EMBL" id="TBN56745.1"/>
    </source>
</evidence>
<keyword evidence="1" id="KW-0812">Transmembrane</keyword>